<dbReference type="CDD" id="cd04647">
    <property type="entry name" value="LbH_MAT_like"/>
    <property type="match status" value="1"/>
</dbReference>
<dbReference type="InterPro" id="IPR051159">
    <property type="entry name" value="Hexapeptide_acetyltransf"/>
</dbReference>
<keyword evidence="2 3" id="KW-0808">Transferase</keyword>
<gene>
    <name evidence="3" type="primary">dapH_3</name>
    <name evidence="3" type="ORF">DSM104329_04177</name>
</gene>
<dbReference type="InterPro" id="IPR001451">
    <property type="entry name" value="Hexapep"/>
</dbReference>
<dbReference type="GO" id="GO:0047200">
    <property type="term" value="F:tetrahydrodipicolinate N-acetyltransferase activity"/>
    <property type="evidence" value="ECO:0007669"/>
    <property type="project" value="UniProtKB-EC"/>
</dbReference>
<evidence type="ECO:0000256" key="1">
    <source>
        <dbReference type="ARBA" id="ARBA00007274"/>
    </source>
</evidence>
<name>A0A9E7C1U0_9ACTN</name>
<dbReference type="SUPFAM" id="SSF51161">
    <property type="entry name" value="Trimeric LpxA-like enzymes"/>
    <property type="match status" value="1"/>
</dbReference>
<dbReference type="KEGG" id="sbae:DSM104329_04177"/>
<keyword evidence="4" id="KW-1185">Reference proteome</keyword>
<sequence length="163" mass="17621">MRTESLLPALQRRVLGALALYAPGAESVRVWLHRRRGVAIGQAVFIGTDVMIETAHPQLVHIGNRVEIGARTMIVAHQQGEPVRPGDVSVRIGDEAYIGPGAILLPHVTVGRGAVVHAGSVVTRSVAPLTMVRGNPAEPVARCGTPLRRDIPLRTFYRQLRPI</sequence>
<comment type="similarity">
    <text evidence="1">Belongs to the transferase hexapeptide repeat family.</text>
</comment>
<dbReference type="InterPro" id="IPR011004">
    <property type="entry name" value="Trimer_LpxA-like_sf"/>
</dbReference>
<evidence type="ECO:0000313" key="3">
    <source>
        <dbReference type="EMBL" id="UGS37756.1"/>
    </source>
</evidence>
<dbReference type="AlphaFoldDB" id="A0A9E7C1U0"/>
<organism evidence="3 4">
    <name type="scientific">Capillimicrobium parvum</name>
    <dbReference type="NCBI Taxonomy" id="2884022"/>
    <lineage>
        <taxon>Bacteria</taxon>
        <taxon>Bacillati</taxon>
        <taxon>Actinomycetota</taxon>
        <taxon>Thermoleophilia</taxon>
        <taxon>Solirubrobacterales</taxon>
        <taxon>Capillimicrobiaceae</taxon>
        <taxon>Capillimicrobium</taxon>
    </lineage>
</organism>
<dbReference type="Proteomes" id="UP001162834">
    <property type="component" value="Chromosome"/>
</dbReference>
<protein>
    <submittedName>
        <fullName evidence="3">2,3,4,5-tetrahydropyridine-2,6-dicarboxylate N-acetyltransferase</fullName>
        <ecNumber evidence="3">2.3.1.89</ecNumber>
    </submittedName>
</protein>
<dbReference type="Gene3D" id="2.160.10.10">
    <property type="entry name" value="Hexapeptide repeat proteins"/>
    <property type="match status" value="1"/>
</dbReference>
<dbReference type="PANTHER" id="PTHR23416:SF23">
    <property type="entry name" value="ACETYLTRANSFERASE C18B11.09C-RELATED"/>
    <property type="match status" value="1"/>
</dbReference>
<keyword evidence="3" id="KW-0012">Acyltransferase</keyword>
<dbReference type="PANTHER" id="PTHR23416">
    <property type="entry name" value="SIALIC ACID SYNTHASE-RELATED"/>
    <property type="match status" value="1"/>
</dbReference>
<dbReference type="Pfam" id="PF00132">
    <property type="entry name" value="Hexapep"/>
    <property type="match status" value="1"/>
</dbReference>
<dbReference type="RefSeq" id="WP_326924452.1">
    <property type="nucleotide sequence ID" value="NZ_CP087164.1"/>
</dbReference>
<evidence type="ECO:0000313" key="4">
    <source>
        <dbReference type="Proteomes" id="UP001162834"/>
    </source>
</evidence>
<accession>A0A9E7C1U0</accession>
<proteinExistence type="inferred from homology"/>
<dbReference type="EC" id="2.3.1.89" evidence="3"/>
<evidence type="ECO:0000256" key="2">
    <source>
        <dbReference type="ARBA" id="ARBA00022679"/>
    </source>
</evidence>
<dbReference type="GO" id="GO:0008374">
    <property type="term" value="F:O-acyltransferase activity"/>
    <property type="evidence" value="ECO:0007669"/>
    <property type="project" value="TreeGrafter"/>
</dbReference>
<reference evidence="3" key="1">
    <citation type="journal article" date="2022" name="Int. J. Syst. Evol. Microbiol.">
        <title>Pseudomonas aegrilactucae sp. nov. and Pseudomonas morbosilactucae sp. nov., pathogens causing bacterial rot of lettuce in Japan.</title>
        <authorList>
            <person name="Sawada H."/>
            <person name="Fujikawa T."/>
            <person name="Satou M."/>
        </authorList>
    </citation>
    <scope>NUCLEOTIDE SEQUENCE</scope>
    <source>
        <strain evidence="3">0166_1</strain>
    </source>
</reference>
<dbReference type="EMBL" id="CP087164">
    <property type="protein sequence ID" value="UGS37756.1"/>
    <property type="molecule type" value="Genomic_DNA"/>
</dbReference>